<dbReference type="Proteomes" id="UP000664109">
    <property type="component" value="Unassembled WGS sequence"/>
</dbReference>
<evidence type="ECO:0000313" key="3">
    <source>
        <dbReference type="Proteomes" id="UP000664109"/>
    </source>
</evidence>
<feature type="compositionally biased region" description="Polar residues" evidence="1">
    <location>
        <begin position="44"/>
        <end position="71"/>
    </location>
</feature>
<comment type="caution">
    <text evidence="2">The sequence shown here is derived from an EMBL/GenBank/DDBJ whole genome shotgun (WGS) entry which is preliminary data.</text>
</comment>
<feature type="region of interest" description="Disordered" evidence="1">
    <location>
        <begin position="111"/>
        <end position="134"/>
    </location>
</feature>
<keyword evidence="3" id="KW-1185">Reference proteome</keyword>
<dbReference type="EMBL" id="JAFEJA010000002">
    <property type="protein sequence ID" value="MBM9624316.1"/>
    <property type="molecule type" value="Genomic_DNA"/>
</dbReference>
<evidence type="ECO:0000313" key="2">
    <source>
        <dbReference type="EMBL" id="MBM9624316.1"/>
    </source>
</evidence>
<protein>
    <submittedName>
        <fullName evidence="2">Uncharacterized protein</fullName>
    </submittedName>
</protein>
<evidence type="ECO:0000256" key="1">
    <source>
        <dbReference type="SAM" id="MobiDB-lite"/>
    </source>
</evidence>
<sequence length="296" mass="31089">MVDEPRRRPALAEAARLFRTQVVAIGGPLQLQAVSTGGWFAESTAWSPPSQTAASSTRRCTLPTPTRQGRSSPAGRLPTALTSLGFTPAPNLHPDQVPRLVQARVGLGPARRRSAGREGGEHSLEFGERHGVGGRHGVAAVGDAVGEAVRDGRGRHLRRQGREPGRVECVLQAVQFGAFHPSRVALALLAVAGVRAVLPDDHDIAHTGEPARDRELDERGGGVRGRGARRRGSGGRTPGRTTASLGRSAAAGGECARQQCRPGPGQACLHQSPVVRRLPGCGRPTAPRVPPGVPLW</sequence>
<proteinExistence type="predicted"/>
<feature type="compositionally biased region" description="Basic and acidic residues" evidence="1">
    <location>
        <begin position="115"/>
        <end position="131"/>
    </location>
</feature>
<feature type="compositionally biased region" description="Basic and acidic residues" evidence="1">
    <location>
        <begin position="203"/>
        <end position="221"/>
    </location>
</feature>
<accession>A0ABS2V385</accession>
<organism evidence="2 3">
    <name type="scientific">Streptomyces zhihengii</name>
    <dbReference type="NCBI Taxonomy" id="1818004"/>
    <lineage>
        <taxon>Bacteria</taxon>
        <taxon>Bacillati</taxon>
        <taxon>Actinomycetota</taxon>
        <taxon>Actinomycetes</taxon>
        <taxon>Kitasatosporales</taxon>
        <taxon>Streptomycetaceae</taxon>
        <taxon>Streptomyces</taxon>
    </lineage>
</organism>
<feature type="region of interest" description="Disordered" evidence="1">
    <location>
        <begin position="203"/>
        <end position="250"/>
    </location>
</feature>
<gene>
    <name evidence="2" type="ORF">JE024_37770</name>
</gene>
<reference evidence="2 3" key="1">
    <citation type="journal article" date="2016" name="Arch. Microbiol.">
        <title>Streptomyces zhihengii sp. nov., isolated from rhizospheric soil of Psammosilene tunicoides.</title>
        <authorList>
            <person name="Huang M.J."/>
            <person name="Fei J.J."/>
            <person name="Salam N."/>
            <person name="Kim C.J."/>
            <person name="Hozzein W.N."/>
            <person name="Xiao M."/>
            <person name="Huang H.Q."/>
            <person name="Li W.J."/>
        </authorList>
    </citation>
    <scope>NUCLEOTIDE SEQUENCE [LARGE SCALE GENOMIC DNA]</scope>
    <source>
        <strain evidence="2 3">YIM T102</strain>
    </source>
</reference>
<name>A0ABS2V385_9ACTN</name>
<feature type="region of interest" description="Disordered" evidence="1">
    <location>
        <begin position="44"/>
        <end position="77"/>
    </location>
</feature>